<accession>A0ABR3CHL5</accession>
<dbReference type="Proteomes" id="UP001430584">
    <property type="component" value="Unassembled WGS sequence"/>
</dbReference>
<gene>
    <name evidence="2" type="ORF">SLS55_005511</name>
</gene>
<organism evidence="2 3">
    <name type="scientific">Diplodia seriata</name>
    <dbReference type="NCBI Taxonomy" id="420778"/>
    <lineage>
        <taxon>Eukaryota</taxon>
        <taxon>Fungi</taxon>
        <taxon>Dikarya</taxon>
        <taxon>Ascomycota</taxon>
        <taxon>Pezizomycotina</taxon>
        <taxon>Dothideomycetes</taxon>
        <taxon>Dothideomycetes incertae sedis</taxon>
        <taxon>Botryosphaeriales</taxon>
        <taxon>Botryosphaeriaceae</taxon>
        <taxon>Diplodia</taxon>
    </lineage>
</organism>
<reference evidence="2 3" key="1">
    <citation type="submission" date="2024-02" db="EMBL/GenBank/DDBJ databases">
        <title>De novo assembly and annotation of 12 fungi associated with fruit tree decline syndrome in Ontario, Canada.</title>
        <authorList>
            <person name="Sulman M."/>
            <person name="Ellouze W."/>
            <person name="Ilyukhin E."/>
        </authorList>
    </citation>
    <scope>NUCLEOTIDE SEQUENCE [LARGE SCALE GENOMIC DNA]</scope>
    <source>
        <strain evidence="2 3">FDS-637</strain>
    </source>
</reference>
<proteinExistence type="predicted"/>
<feature type="region of interest" description="Disordered" evidence="1">
    <location>
        <begin position="691"/>
        <end position="808"/>
    </location>
</feature>
<feature type="compositionally biased region" description="Basic residues" evidence="1">
    <location>
        <begin position="747"/>
        <end position="758"/>
    </location>
</feature>
<dbReference type="GeneID" id="92009596"/>
<dbReference type="EMBL" id="JAJVCZ030000005">
    <property type="protein sequence ID" value="KAL0259771.1"/>
    <property type="molecule type" value="Genomic_DNA"/>
</dbReference>
<sequence length="808" mass="89187">MSHWHSSKDYEWVEENLPKLTELDLSDLQDTMVCGDDFFEGSYPTTDSQGELSWKSQDLKTYEQLRSHKTLLGRLEKLWVRHWGCERLHDWRYRHGRSSDGLDHDELANAEIRSRRETADFGQGSLDVTSVISECRKLRTLTIRGPSLNPALSSLWRPHQACAEDEGSHAHFCAVVKGLEDNAPETLRAIEFYQAEFAPRMVEMLRGRTNIRRFSVSFGDVLRRFAPGREPDVSRDDSNQPTAGYTNVSAFSANDKDICKYQTKLGNAKKGGFHGVLNVEVFPPEKTTQQLHDEEIKNYLHQWAKSQLQAAGQIGPDHVLNGKSVLIAEYLLTNRHQSPVPGLNDFLLRLTDAFNHCDNFSFNDQEVINEIPVSPFSFIGLSSQSSSPGIFGDAANDEAIQVFRLLHQGFGWAPLWDLDPLLDAHNFPFNVGIEIAAAPEGDNDDDDDEDGRRATTTITRRLVAPILNAFRTLSHAGVPVRLLLGNRPRSPFLSNAGLYWGATAAGHPADDGDHTSWLTLPVDDADLVRHGDGGSQPPTSTATITTVETQRPQKEDEQQLAALDTAAGAAAAAAVNGPNNIAACADELVIRYQDWQQQVVVAEEEEVSEWEGNGLLWREVVRELGLLGRSLGVGAVVEGEGETTLVKATPDDDDDNNAGQNRLVVVDEPTTTPPPPPAASVDLRVPETQASVLTPPSTPPPVAPAIIEEAPPPSLEERELLLVSEDTHQSEIATELEPEPEPEPSSKPKRPRKGKATPKKPSSATNKRKRSDKGKEPETKEASPPPPPKKAKGGKKTRWERELERLQS</sequence>
<keyword evidence="3" id="KW-1185">Reference proteome</keyword>
<dbReference type="RefSeq" id="XP_066632800.1">
    <property type="nucleotide sequence ID" value="XM_066776958.1"/>
</dbReference>
<evidence type="ECO:0000256" key="1">
    <source>
        <dbReference type="SAM" id="MobiDB-lite"/>
    </source>
</evidence>
<name>A0ABR3CHL5_9PEZI</name>
<evidence type="ECO:0000313" key="3">
    <source>
        <dbReference type="Proteomes" id="UP001430584"/>
    </source>
</evidence>
<feature type="compositionally biased region" description="Basic and acidic residues" evidence="1">
    <location>
        <begin position="715"/>
        <end position="729"/>
    </location>
</feature>
<feature type="compositionally biased region" description="Basic and acidic residues" evidence="1">
    <location>
        <begin position="797"/>
        <end position="808"/>
    </location>
</feature>
<protein>
    <submittedName>
        <fullName evidence="2">Uncharacterized protein</fullName>
    </submittedName>
</protein>
<evidence type="ECO:0000313" key="2">
    <source>
        <dbReference type="EMBL" id="KAL0259771.1"/>
    </source>
</evidence>
<comment type="caution">
    <text evidence="2">The sequence shown here is derived from an EMBL/GenBank/DDBJ whole genome shotgun (WGS) entry which is preliminary data.</text>
</comment>